<evidence type="ECO:0000313" key="3">
    <source>
        <dbReference type="Proteomes" id="UP000092213"/>
    </source>
</evidence>
<dbReference type="Proteomes" id="UP000092213">
    <property type="component" value="Chromosome"/>
</dbReference>
<dbReference type="InterPro" id="IPR010359">
    <property type="entry name" value="IrrE_HExxH"/>
</dbReference>
<dbReference type="AlphaFoldDB" id="A0A193G627"/>
<accession>A0A193G627</accession>
<organism evidence="2 3">
    <name type="scientific">Bordetella bronchialis</name>
    <dbReference type="NCBI Taxonomy" id="463025"/>
    <lineage>
        <taxon>Bacteria</taxon>
        <taxon>Pseudomonadati</taxon>
        <taxon>Pseudomonadota</taxon>
        <taxon>Betaproteobacteria</taxon>
        <taxon>Burkholderiales</taxon>
        <taxon>Alcaligenaceae</taxon>
        <taxon>Bordetella</taxon>
    </lineage>
</organism>
<gene>
    <name evidence="2" type="ORF">BAU08_09650</name>
</gene>
<feature type="domain" description="IrrE N-terminal-like" evidence="1">
    <location>
        <begin position="92"/>
        <end position="168"/>
    </location>
</feature>
<evidence type="ECO:0000313" key="2">
    <source>
        <dbReference type="EMBL" id="ANN74684.1"/>
    </source>
</evidence>
<evidence type="ECO:0000259" key="1">
    <source>
        <dbReference type="Pfam" id="PF06114"/>
    </source>
</evidence>
<sequence length="179" mass="20121">MAGKNRVTLRAHAEQLLPLLRQEGCYNTGRGPDFLNTTHLLENVLQRAGYSFHPDDSGSLQQTVAFAVPEQKLIVIREDIYDALLDDDPFARYTVVHEFSHIFLQHAVTLHRNAILGDHHWWEDSEWQANNLAAEILMPVEVVRRLGGKPLLIQAACGVSSKAAGYRVDNLKREGVLSD</sequence>
<reference evidence="2 3" key="1">
    <citation type="submission" date="2016-06" db="EMBL/GenBank/DDBJ databases">
        <title>Complete genome sequences of Bordetella bronchialis and Bordetella flabilis.</title>
        <authorList>
            <person name="LiPuma J.J."/>
            <person name="Spilker T."/>
        </authorList>
    </citation>
    <scope>NUCLEOTIDE SEQUENCE [LARGE SCALE GENOMIC DNA]</scope>
    <source>
        <strain evidence="2 3">AU17976</strain>
    </source>
</reference>
<dbReference type="Gene3D" id="1.10.10.2910">
    <property type="match status" value="1"/>
</dbReference>
<dbReference type="EMBL" id="CP016171">
    <property type="protein sequence ID" value="ANN74684.1"/>
    <property type="molecule type" value="Genomic_DNA"/>
</dbReference>
<dbReference type="Pfam" id="PF06114">
    <property type="entry name" value="Peptidase_M78"/>
    <property type="match status" value="1"/>
</dbReference>
<name>A0A193G627_9BORD</name>
<proteinExistence type="predicted"/>
<protein>
    <recommendedName>
        <fullName evidence="1">IrrE N-terminal-like domain-containing protein</fullName>
    </recommendedName>
</protein>